<dbReference type="PROSITE" id="PS50297">
    <property type="entry name" value="ANK_REP_REGION"/>
    <property type="match status" value="1"/>
</dbReference>
<dbReference type="EMBL" id="BSYB01000048">
    <property type="protein sequence ID" value="GMG51452.1"/>
    <property type="molecule type" value="Genomic_DNA"/>
</dbReference>
<evidence type="ECO:0000313" key="5">
    <source>
        <dbReference type="EMBL" id="GMG51452.1"/>
    </source>
</evidence>
<protein>
    <submittedName>
        <fullName evidence="5">Unnamed protein product</fullName>
    </submittedName>
</protein>
<dbReference type="PANTHER" id="PTHR24173:SF74">
    <property type="entry name" value="ANKYRIN REPEAT DOMAIN-CONTAINING PROTEIN 16"/>
    <property type="match status" value="1"/>
</dbReference>
<sequence length="339" mass="37830">MVSIYELPHEILLSIINEFETERDISVFTQLNRFFYRCFTPNLYQHNVGQSKSSALVYAARYGRLSTATKAIEVGGADPDLIASNQTVLSHAAKAGHAEICEFLLSRYNVKVDSRNIHNNFTPLLIAASFGHAPVVRVLLAHGANPNETEGGRDRSGRSALSLACVRGFSAVVDVLLADAPGLKVDGPQPNLLDPNAVWCDNTPLLNAVWNNCDEAVKIFLDDPRVDVNFIISKEQMTALMQAELQEFRSIADLLLAHGADPDLPHCTGMTPRMIREIPREQWRVKRNEYSERLNEVMEARCQAEKSNLRDLLEATRARMRARRAARAAEHQNPSSQVE</sequence>
<evidence type="ECO:0000256" key="3">
    <source>
        <dbReference type="PROSITE-ProRule" id="PRU00023"/>
    </source>
</evidence>
<evidence type="ECO:0000256" key="1">
    <source>
        <dbReference type="ARBA" id="ARBA00022737"/>
    </source>
</evidence>
<evidence type="ECO:0000313" key="6">
    <source>
        <dbReference type="Proteomes" id="UP001165189"/>
    </source>
</evidence>
<keyword evidence="1" id="KW-0677">Repeat</keyword>
<keyword evidence="4" id="KW-0175">Coiled coil</keyword>
<keyword evidence="2 3" id="KW-0040">ANK repeat</keyword>
<dbReference type="PROSITE" id="PS50088">
    <property type="entry name" value="ANK_REPEAT"/>
    <property type="match status" value="1"/>
</dbReference>
<evidence type="ECO:0000256" key="4">
    <source>
        <dbReference type="SAM" id="Coils"/>
    </source>
</evidence>
<dbReference type="PRINTS" id="PR01415">
    <property type="entry name" value="ANKYRIN"/>
</dbReference>
<dbReference type="InterPro" id="IPR002110">
    <property type="entry name" value="Ankyrin_rpt"/>
</dbReference>
<dbReference type="SUPFAM" id="SSF48403">
    <property type="entry name" value="Ankyrin repeat"/>
    <property type="match status" value="1"/>
</dbReference>
<dbReference type="Pfam" id="PF12796">
    <property type="entry name" value="Ank_2"/>
    <property type="match status" value="2"/>
</dbReference>
<dbReference type="Proteomes" id="UP001165189">
    <property type="component" value="Unassembled WGS sequence"/>
</dbReference>
<reference evidence="5" key="1">
    <citation type="submission" date="2023-04" db="EMBL/GenBank/DDBJ databases">
        <title>Aspergillus oryzae var. brunneus NBRC 4377.</title>
        <authorList>
            <person name="Ichikawa N."/>
            <person name="Sato H."/>
            <person name="Tonouchi N."/>
        </authorList>
    </citation>
    <scope>NUCLEOTIDE SEQUENCE</scope>
    <source>
        <strain evidence="5">NBRC 4377</strain>
    </source>
</reference>
<dbReference type="PANTHER" id="PTHR24173">
    <property type="entry name" value="ANKYRIN REPEAT CONTAINING"/>
    <property type="match status" value="1"/>
</dbReference>
<proteinExistence type="predicted"/>
<organism evidence="5 6">
    <name type="scientific">Aspergillus oryzae var. brunneus</name>
    <dbReference type="NCBI Taxonomy" id="332754"/>
    <lineage>
        <taxon>Eukaryota</taxon>
        <taxon>Fungi</taxon>
        <taxon>Dikarya</taxon>
        <taxon>Ascomycota</taxon>
        <taxon>Pezizomycotina</taxon>
        <taxon>Eurotiomycetes</taxon>
        <taxon>Eurotiomycetidae</taxon>
        <taxon>Eurotiales</taxon>
        <taxon>Aspergillaceae</taxon>
        <taxon>Aspergillus</taxon>
        <taxon>Aspergillus subgen. Circumdati</taxon>
    </lineage>
</organism>
<dbReference type="InterPro" id="IPR036770">
    <property type="entry name" value="Ankyrin_rpt-contain_sf"/>
</dbReference>
<feature type="repeat" description="ANK" evidence="3">
    <location>
        <begin position="119"/>
        <end position="151"/>
    </location>
</feature>
<dbReference type="SMART" id="SM00248">
    <property type="entry name" value="ANK"/>
    <property type="match status" value="6"/>
</dbReference>
<feature type="coiled-coil region" evidence="4">
    <location>
        <begin position="280"/>
        <end position="315"/>
    </location>
</feature>
<comment type="caution">
    <text evidence="5">The sequence shown here is derived from an EMBL/GenBank/DDBJ whole genome shotgun (WGS) entry which is preliminary data.</text>
</comment>
<keyword evidence="6" id="KW-1185">Reference proteome</keyword>
<evidence type="ECO:0000256" key="2">
    <source>
        <dbReference type="ARBA" id="ARBA00023043"/>
    </source>
</evidence>
<accession>A0ABQ6L7M6</accession>
<gene>
    <name evidence="5" type="ORF">Aory05_000991300</name>
</gene>
<name>A0ABQ6L7M6_ASPOZ</name>
<dbReference type="Gene3D" id="1.25.40.20">
    <property type="entry name" value="Ankyrin repeat-containing domain"/>
    <property type="match status" value="2"/>
</dbReference>